<sequence>MKVPCSVRGGAEHLRTSSTNSCSLQQPSLLSLVAMQRKCRADYPRPNLVVGFTLAIRTGANESVQVGLCPPHCKHSLVSSSFLLVLTTLLWSRCLWMLGYFVMIPPGNLLAALPVCSV</sequence>
<evidence type="ECO:0000313" key="2">
    <source>
        <dbReference type="EMBL" id="RCV18384.1"/>
    </source>
</evidence>
<proteinExistence type="predicted"/>
<reference evidence="2" key="1">
    <citation type="journal article" date="2012" name="Nat. Biotechnol.">
        <title>Reference genome sequence of the model plant Setaria.</title>
        <authorList>
            <person name="Bennetzen J.L."/>
            <person name="Schmutz J."/>
            <person name="Wang H."/>
            <person name="Percifield R."/>
            <person name="Hawkins J."/>
            <person name="Pontaroli A.C."/>
            <person name="Estep M."/>
            <person name="Feng L."/>
            <person name="Vaughn J.N."/>
            <person name="Grimwood J."/>
            <person name="Jenkins J."/>
            <person name="Barry K."/>
            <person name="Lindquist E."/>
            <person name="Hellsten U."/>
            <person name="Deshpande S."/>
            <person name="Wang X."/>
            <person name="Wu X."/>
            <person name="Mitros T."/>
            <person name="Triplett J."/>
            <person name="Yang X."/>
            <person name="Ye C.Y."/>
            <person name="Mauro-Herrera M."/>
            <person name="Wang L."/>
            <person name="Li P."/>
            <person name="Sharma M."/>
            <person name="Sharma R."/>
            <person name="Ronald P.C."/>
            <person name="Panaud O."/>
            <person name="Kellogg E.A."/>
            <person name="Brutnell T.P."/>
            <person name="Doust A.N."/>
            <person name="Tuskan G.A."/>
            <person name="Rokhsar D."/>
            <person name="Devos K.M."/>
        </authorList>
    </citation>
    <scope>NUCLEOTIDE SEQUENCE [LARGE SCALE GENOMIC DNA]</scope>
    <source>
        <strain evidence="2">Yugu1</strain>
    </source>
</reference>
<feature type="transmembrane region" description="Helical" evidence="1">
    <location>
        <begin position="82"/>
        <end position="103"/>
    </location>
</feature>
<protein>
    <submittedName>
        <fullName evidence="2">Uncharacterized protein</fullName>
    </submittedName>
</protein>
<gene>
    <name evidence="2" type="ORF">SETIT_3G297000v2</name>
</gene>
<evidence type="ECO:0000256" key="1">
    <source>
        <dbReference type="SAM" id="Phobius"/>
    </source>
</evidence>
<keyword evidence="1" id="KW-0472">Membrane</keyword>
<dbReference type="AlphaFoldDB" id="A0A368QKP2"/>
<organism evidence="2">
    <name type="scientific">Setaria italica</name>
    <name type="common">Foxtail millet</name>
    <name type="synonym">Panicum italicum</name>
    <dbReference type="NCBI Taxonomy" id="4555"/>
    <lineage>
        <taxon>Eukaryota</taxon>
        <taxon>Viridiplantae</taxon>
        <taxon>Streptophyta</taxon>
        <taxon>Embryophyta</taxon>
        <taxon>Tracheophyta</taxon>
        <taxon>Spermatophyta</taxon>
        <taxon>Magnoliopsida</taxon>
        <taxon>Liliopsida</taxon>
        <taxon>Poales</taxon>
        <taxon>Poaceae</taxon>
        <taxon>PACMAD clade</taxon>
        <taxon>Panicoideae</taxon>
        <taxon>Panicodae</taxon>
        <taxon>Paniceae</taxon>
        <taxon>Cenchrinae</taxon>
        <taxon>Setaria</taxon>
    </lineage>
</organism>
<dbReference type="EMBL" id="CM003530">
    <property type="protein sequence ID" value="RCV18384.1"/>
    <property type="molecule type" value="Genomic_DNA"/>
</dbReference>
<accession>A0A368QKP2</accession>
<keyword evidence="1" id="KW-1133">Transmembrane helix</keyword>
<reference evidence="2" key="2">
    <citation type="submission" date="2015-07" db="EMBL/GenBank/DDBJ databases">
        <authorList>
            <person name="Noorani M."/>
        </authorList>
    </citation>
    <scope>NUCLEOTIDE SEQUENCE</scope>
    <source>
        <strain evidence="2">Yugu1</strain>
    </source>
</reference>
<keyword evidence="1" id="KW-0812">Transmembrane</keyword>
<name>A0A368QKP2_SETIT</name>